<dbReference type="AlphaFoldDB" id="A0A6S7HNP8"/>
<keyword evidence="3" id="KW-1185">Reference proteome</keyword>
<organism evidence="2 3">
    <name type="scientific">Paramuricea clavata</name>
    <name type="common">Red gorgonian</name>
    <name type="synonym">Violescent sea-whip</name>
    <dbReference type="NCBI Taxonomy" id="317549"/>
    <lineage>
        <taxon>Eukaryota</taxon>
        <taxon>Metazoa</taxon>
        <taxon>Cnidaria</taxon>
        <taxon>Anthozoa</taxon>
        <taxon>Octocorallia</taxon>
        <taxon>Malacalcyonacea</taxon>
        <taxon>Plexauridae</taxon>
        <taxon>Paramuricea</taxon>
    </lineage>
</organism>
<protein>
    <submittedName>
        <fullName evidence="2">Uncharacterized protein</fullName>
    </submittedName>
</protein>
<feature type="region of interest" description="Disordered" evidence="1">
    <location>
        <begin position="215"/>
        <end position="251"/>
    </location>
</feature>
<reference evidence="2" key="1">
    <citation type="submission" date="2020-04" db="EMBL/GenBank/DDBJ databases">
        <authorList>
            <person name="Alioto T."/>
            <person name="Alioto T."/>
            <person name="Gomez Garrido J."/>
        </authorList>
    </citation>
    <scope>NUCLEOTIDE SEQUENCE</scope>
    <source>
        <strain evidence="2">A484AB</strain>
    </source>
</reference>
<name>A0A6S7HNP8_PARCT</name>
<evidence type="ECO:0000313" key="2">
    <source>
        <dbReference type="EMBL" id="CAB3997240.1"/>
    </source>
</evidence>
<sequence length="251" mass="26724">MGELRPLSPYPVNFQMPYQIPGMDTQPSDVRQPVVVDLLTSPEDIADNGDVNKIENPSKITAKVGDFNDIQVSGKLEALAPQSLCDESIQLVEPSCCVNQSTAGASGQSVVCTSGNQHERSSNITRVSESIGKQLVNRKPSEGVKDISINHAVSVSSGIYNNCNNPLPSFTALSKDTLGVANFVIESGNTSQSSTGEHFPNKTETTVINLQTLPITGKNDTSSSLAGRNSESLEHITMELPSTEMSGETSL</sequence>
<dbReference type="Proteomes" id="UP001152795">
    <property type="component" value="Unassembled WGS sequence"/>
</dbReference>
<dbReference type="EMBL" id="CACRXK020003054">
    <property type="protein sequence ID" value="CAB3997240.1"/>
    <property type="molecule type" value="Genomic_DNA"/>
</dbReference>
<evidence type="ECO:0000313" key="3">
    <source>
        <dbReference type="Proteomes" id="UP001152795"/>
    </source>
</evidence>
<proteinExistence type="predicted"/>
<gene>
    <name evidence="2" type="ORF">PACLA_8A081035</name>
</gene>
<evidence type="ECO:0000256" key="1">
    <source>
        <dbReference type="SAM" id="MobiDB-lite"/>
    </source>
</evidence>
<comment type="caution">
    <text evidence="2">The sequence shown here is derived from an EMBL/GenBank/DDBJ whole genome shotgun (WGS) entry which is preliminary data.</text>
</comment>
<feature type="compositionally biased region" description="Polar residues" evidence="1">
    <location>
        <begin position="215"/>
        <end position="230"/>
    </location>
</feature>
<accession>A0A6S7HNP8</accession>